<dbReference type="AlphaFoldDB" id="A0A8T1ZUG2"/>
<dbReference type="GO" id="GO:0030126">
    <property type="term" value="C:COPI vesicle coat"/>
    <property type="evidence" value="ECO:0007669"/>
    <property type="project" value="TreeGrafter"/>
</dbReference>
<reference evidence="1 2" key="1">
    <citation type="submission" date="2020-12" db="EMBL/GenBank/DDBJ databases">
        <title>Concerted genomic and epigenomic changes stabilize Arabidopsis allopolyploids.</title>
        <authorList>
            <person name="Chen Z."/>
        </authorList>
    </citation>
    <scope>NUCLEOTIDE SEQUENCE [LARGE SCALE GENOMIC DNA]</scope>
    <source>
        <strain evidence="1">Allo738</strain>
        <tissue evidence="1">Leaf</tissue>
    </source>
</reference>
<dbReference type="EMBL" id="JAEFBK010000010">
    <property type="protein sequence ID" value="KAG7561780.1"/>
    <property type="molecule type" value="Genomic_DNA"/>
</dbReference>
<evidence type="ECO:0000313" key="1">
    <source>
        <dbReference type="EMBL" id="KAG7561780.1"/>
    </source>
</evidence>
<accession>A0A8T1ZUG2</accession>
<dbReference type="Proteomes" id="UP000694240">
    <property type="component" value="Chromosome 10"/>
</dbReference>
<gene>
    <name evidence="1" type="ORF">ISN45_Aa05g031520</name>
</gene>
<name>A0A8T1ZUG2_9BRAS</name>
<comment type="caution">
    <text evidence="1">The sequence shown here is derived from an EMBL/GenBank/DDBJ whole genome shotgun (WGS) entry which is preliminary data.</text>
</comment>
<dbReference type="GO" id="GO:0006888">
    <property type="term" value="P:endoplasmic reticulum to Golgi vesicle-mediated transport"/>
    <property type="evidence" value="ECO:0007669"/>
    <property type="project" value="TreeGrafter"/>
</dbReference>
<sequence length="268" mass="30610">MPYYVRPCLPPPENIKFSGCVIFGLDTEKTNEIFNKIFMENYSEQALKEFKSNPRLRVNVMKTIIASFNCQIHHEIIKEKIGFAIWMIGEYSLSFSDIENGLSVIKRSIGELPLPNSSKDDHDVQTCHWFEECRRRLLIDGDAKLRTQIAIALTKLIDKQKVFIHDISAGKLRQERAEAVRLIALLQLLPKPVNLGRATIAFYSGEIRRCMRSICHQDIELNQLCVNASGENLVSLLSKKLQEQRDTCDQALYELEAIFFGSKNDGCA</sequence>
<dbReference type="PANTHER" id="PTHR10635:SF0">
    <property type="entry name" value="COATOMER SUBUNIT BETA"/>
    <property type="match status" value="1"/>
</dbReference>
<keyword evidence="2" id="KW-1185">Reference proteome</keyword>
<evidence type="ECO:0000313" key="2">
    <source>
        <dbReference type="Proteomes" id="UP000694240"/>
    </source>
</evidence>
<proteinExistence type="predicted"/>
<dbReference type="PANTHER" id="PTHR10635">
    <property type="entry name" value="COATOMER SUBUNIT BETA"/>
    <property type="match status" value="1"/>
</dbReference>
<dbReference type="GO" id="GO:0006886">
    <property type="term" value="P:intracellular protein transport"/>
    <property type="evidence" value="ECO:0007669"/>
    <property type="project" value="InterPro"/>
</dbReference>
<organism evidence="1 2">
    <name type="scientific">Arabidopsis thaliana x Arabidopsis arenosa</name>
    <dbReference type="NCBI Taxonomy" id="1240361"/>
    <lineage>
        <taxon>Eukaryota</taxon>
        <taxon>Viridiplantae</taxon>
        <taxon>Streptophyta</taxon>
        <taxon>Embryophyta</taxon>
        <taxon>Tracheophyta</taxon>
        <taxon>Spermatophyta</taxon>
        <taxon>Magnoliopsida</taxon>
        <taxon>eudicotyledons</taxon>
        <taxon>Gunneridae</taxon>
        <taxon>Pentapetalae</taxon>
        <taxon>rosids</taxon>
        <taxon>malvids</taxon>
        <taxon>Brassicales</taxon>
        <taxon>Brassicaceae</taxon>
        <taxon>Camelineae</taxon>
        <taxon>Arabidopsis</taxon>
    </lineage>
</organism>
<protein>
    <submittedName>
        <fullName evidence="1">Uncharacterized protein</fullName>
    </submittedName>
</protein>
<dbReference type="GO" id="GO:0006891">
    <property type="term" value="P:intra-Golgi vesicle-mediated transport"/>
    <property type="evidence" value="ECO:0007669"/>
    <property type="project" value="TreeGrafter"/>
</dbReference>
<dbReference type="InterPro" id="IPR016460">
    <property type="entry name" value="COPB1"/>
</dbReference>